<dbReference type="PANTHER" id="PTHR24421">
    <property type="entry name" value="NITRATE/NITRITE SENSOR PROTEIN NARX-RELATED"/>
    <property type="match status" value="1"/>
</dbReference>
<evidence type="ECO:0000256" key="7">
    <source>
        <dbReference type="ARBA" id="ARBA00022840"/>
    </source>
</evidence>
<dbReference type="Proteomes" id="UP000244892">
    <property type="component" value="Chromosome"/>
</dbReference>
<dbReference type="Pfam" id="PF02518">
    <property type="entry name" value="HATPase_c"/>
    <property type="match status" value="1"/>
</dbReference>
<evidence type="ECO:0000256" key="1">
    <source>
        <dbReference type="ARBA" id="ARBA00000085"/>
    </source>
</evidence>
<dbReference type="SUPFAM" id="SSF55874">
    <property type="entry name" value="ATPase domain of HSP90 chaperone/DNA topoisomerase II/histidine kinase"/>
    <property type="match status" value="1"/>
</dbReference>
<dbReference type="InterPro" id="IPR013767">
    <property type="entry name" value="PAS_fold"/>
</dbReference>
<dbReference type="SUPFAM" id="SSF55785">
    <property type="entry name" value="PYP-like sensor domain (PAS domain)"/>
    <property type="match status" value="2"/>
</dbReference>
<accession>A0A2U8FRR0</accession>
<dbReference type="SMART" id="SM00091">
    <property type="entry name" value="PAS"/>
    <property type="match status" value="2"/>
</dbReference>
<protein>
    <recommendedName>
        <fullName evidence="2">histidine kinase</fullName>
        <ecNumber evidence="2">2.7.13.3</ecNumber>
    </recommendedName>
</protein>
<dbReference type="KEGG" id="aon:DEH84_10015"/>
<dbReference type="Gene3D" id="3.30.450.20">
    <property type="entry name" value="PAS domain"/>
    <property type="match status" value="3"/>
</dbReference>
<dbReference type="OrthoDB" id="9782588at2"/>
<evidence type="ECO:0000256" key="4">
    <source>
        <dbReference type="ARBA" id="ARBA00022679"/>
    </source>
</evidence>
<dbReference type="Pfam" id="PF07730">
    <property type="entry name" value="HisKA_3"/>
    <property type="match status" value="1"/>
</dbReference>
<gene>
    <name evidence="12" type="ORF">DEH84_10015</name>
</gene>
<keyword evidence="9" id="KW-1133">Transmembrane helix</keyword>
<dbReference type="RefSeq" id="WP_109036732.1">
    <property type="nucleotide sequence ID" value="NZ_CP029210.1"/>
</dbReference>
<evidence type="ECO:0000256" key="5">
    <source>
        <dbReference type="ARBA" id="ARBA00022741"/>
    </source>
</evidence>
<keyword evidence="3" id="KW-0597">Phosphoprotein</keyword>
<dbReference type="NCBIfam" id="TIGR00229">
    <property type="entry name" value="sensory_box"/>
    <property type="match status" value="2"/>
</dbReference>
<dbReference type="GO" id="GO:0016020">
    <property type="term" value="C:membrane"/>
    <property type="evidence" value="ECO:0007669"/>
    <property type="project" value="InterPro"/>
</dbReference>
<proteinExistence type="predicted"/>
<evidence type="ECO:0000313" key="12">
    <source>
        <dbReference type="EMBL" id="AWI53733.1"/>
    </source>
</evidence>
<organism evidence="12 13">
    <name type="scientific">Aquabacterium olei</name>
    <dbReference type="NCBI Taxonomy" id="1296669"/>
    <lineage>
        <taxon>Bacteria</taxon>
        <taxon>Pseudomonadati</taxon>
        <taxon>Pseudomonadota</taxon>
        <taxon>Betaproteobacteria</taxon>
        <taxon>Burkholderiales</taxon>
        <taxon>Aquabacterium</taxon>
    </lineage>
</organism>
<keyword evidence="5" id="KW-0547">Nucleotide-binding</keyword>
<dbReference type="InterPro" id="IPR036890">
    <property type="entry name" value="HATPase_C_sf"/>
</dbReference>
<evidence type="ECO:0000256" key="2">
    <source>
        <dbReference type="ARBA" id="ARBA00012438"/>
    </source>
</evidence>
<evidence type="ECO:0000256" key="3">
    <source>
        <dbReference type="ARBA" id="ARBA00022553"/>
    </source>
</evidence>
<dbReference type="PROSITE" id="PS50113">
    <property type="entry name" value="PAC"/>
    <property type="match status" value="1"/>
</dbReference>
<feature type="domain" description="PAC" evidence="11">
    <location>
        <begin position="444"/>
        <end position="496"/>
    </location>
</feature>
<comment type="catalytic activity">
    <reaction evidence="1">
        <text>ATP + protein L-histidine = ADP + protein N-phospho-L-histidine.</text>
        <dbReference type="EC" id="2.7.13.3"/>
    </reaction>
</comment>
<keyword evidence="8" id="KW-0902">Two-component regulatory system</keyword>
<dbReference type="AlphaFoldDB" id="A0A2U8FRR0"/>
<dbReference type="InterPro" id="IPR000700">
    <property type="entry name" value="PAS-assoc_C"/>
</dbReference>
<dbReference type="CDD" id="cd16917">
    <property type="entry name" value="HATPase_UhpB-NarQ-NarX-like"/>
    <property type="match status" value="1"/>
</dbReference>
<keyword evidence="7" id="KW-0067">ATP-binding</keyword>
<feature type="domain" description="PAS" evidence="10">
    <location>
        <begin position="374"/>
        <end position="414"/>
    </location>
</feature>
<dbReference type="SMART" id="SM00387">
    <property type="entry name" value="HATPase_c"/>
    <property type="match status" value="1"/>
</dbReference>
<evidence type="ECO:0000313" key="13">
    <source>
        <dbReference type="Proteomes" id="UP000244892"/>
    </source>
</evidence>
<dbReference type="GO" id="GO:0006355">
    <property type="term" value="P:regulation of DNA-templated transcription"/>
    <property type="evidence" value="ECO:0007669"/>
    <property type="project" value="InterPro"/>
</dbReference>
<keyword evidence="6" id="KW-0418">Kinase</keyword>
<sequence>MPAHRLNLHKALPLVPLAVAMALLLAMLLGVDRIVGDDLTRRARFRIGQAAQTYAEELNRDLSRRAVAIDLLGRDAALQSSQGGVKAWRAALDDFRARDPNVVWLGLVALDGRVLAGSGGLLEGRSIASRPVFVHGRDGPWFGSFHPPVALKPVLQDAGIGVPDEVADLAVPVRDAQGRVWAVLASHFDAKAFALLREDVLGTPDGRRSMELAIIGQEGRVVLGRAPLASTYWPAPTGRPSVDALSVEDDRRHRYMAAHVAVGDTPLGVRSGWSVLATQPLEAALAPARSLQRYVLFWGALSALLIGGAGALLARRLARPYADMLDAVAAHVPRRPDALPAEHFRDVLRLLAQRVRPASTNSPGEQMLLRLLADAERLGSMLDQMPAPLFLVDDEGRLVYWNRQAATVFDWPPDAAGRPLAELLRWPADAPAWPGTASIPEGAWHFQARADTLSGKEVWAAWTVTRLHDADGGSAGVLTQVRDLTAERHANQRLLEQTETLAAVIQASSDAVISTDESGRIVLFNPAAERIFGVQADDMMGEQLDRLIPERVRSAHQQDMQRFSASQVSRRTMGSGRVAGLRSDGQELVLDASISQTTVQGRRVLTAMLRDVTERVRAERAQIQYQLELSELTHQLMDQERATTRRLAQLLHDRLGQTLTALRLSCEALAVQQRDDQALSERLGKVDRLAQQAVAEVREALVDLRPPLLEDQGLVAALDNELQLHQPATSRTGLVFDVELQDAGQRWPADVEYAAFMIAREAVVNALQHARASSIQIALSGREGLLCLRVTDNGCGLPPDMAMGRPGHLGLVGMRERALAIHGTLAVVPRPEGGTLVELQWEAAR</sequence>
<evidence type="ECO:0000259" key="11">
    <source>
        <dbReference type="PROSITE" id="PS50113"/>
    </source>
</evidence>
<dbReference type="InterPro" id="IPR011712">
    <property type="entry name" value="Sig_transdc_His_kin_sub3_dim/P"/>
</dbReference>
<keyword evidence="4" id="KW-0808">Transferase</keyword>
<dbReference type="Pfam" id="PF00989">
    <property type="entry name" value="PAS"/>
    <property type="match status" value="1"/>
</dbReference>
<keyword evidence="9" id="KW-0812">Transmembrane</keyword>
<keyword evidence="9" id="KW-0472">Membrane</keyword>
<dbReference type="EMBL" id="CP029210">
    <property type="protein sequence ID" value="AWI53733.1"/>
    <property type="molecule type" value="Genomic_DNA"/>
</dbReference>
<dbReference type="PROSITE" id="PS50112">
    <property type="entry name" value="PAS"/>
    <property type="match status" value="2"/>
</dbReference>
<dbReference type="InterPro" id="IPR003594">
    <property type="entry name" value="HATPase_dom"/>
</dbReference>
<dbReference type="InterPro" id="IPR050482">
    <property type="entry name" value="Sensor_HK_TwoCompSys"/>
</dbReference>
<evidence type="ECO:0000256" key="8">
    <source>
        <dbReference type="ARBA" id="ARBA00023012"/>
    </source>
</evidence>
<dbReference type="GO" id="GO:0005524">
    <property type="term" value="F:ATP binding"/>
    <property type="evidence" value="ECO:0007669"/>
    <property type="project" value="UniProtKB-KW"/>
</dbReference>
<feature type="transmembrane region" description="Helical" evidence="9">
    <location>
        <begin position="295"/>
        <end position="314"/>
    </location>
</feature>
<dbReference type="Gene3D" id="1.20.5.1930">
    <property type="match status" value="1"/>
</dbReference>
<dbReference type="InterPro" id="IPR013656">
    <property type="entry name" value="PAS_4"/>
</dbReference>
<dbReference type="EC" id="2.7.13.3" evidence="2"/>
<name>A0A2U8FRR0_9BURK</name>
<dbReference type="Gene3D" id="3.30.565.10">
    <property type="entry name" value="Histidine kinase-like ATPase, C-terminal domain"/>
    <property type="match status" value="1"/>
</dbReference>
<dbReference type="GO" id="GO:0046983">
    <property type="term" value="F:protein dimerization activity"/>
    <property type="evidence" value="ECO:0007669"/>
    <property type="project" value="InterPro"/>
</dbReference>
<feature type="domain" description="PAS" evidence="10">
    <location>
        <begin position="497"/>
        <end position="567"/>
    </location>
</feature>
<dbReference type="Pfam" id="PF08448">
    <property type="entry name" value="PAS_4"/>
    <property type="match status" value="1"/>
</dbReference>
<dbReference type="GO" id="GO:0000155">
    <property type="term" value="F:phosphorelay sensor kinase activity"/>
    <property type="evidence" value="ECO:0007669"/>
    <property type="project" value="InterPro"/>
</dbReference>
<dbReference type="InterPro" id="IPR000014">
    <property type="entry name" value="PAS"/>
</dbReference>
<reference evidence="12 13" key="1">
    <citation type="submission" date="2018-05" db="EMBL/GenBank/DDBJ databases">
        <title>complete genome sequence of Aquabacterium olei NBRC 110486.</title>
        <authorList>
            <person name="Tang B."/>
            <person name="Chang J."/>
            <person name="Zhang L."/>
            <person name="Yang H."/>
        </authorList>
    </citation>
    <scope>NUCLEOTIDE SEQUENCE [LARGE SCALE GENOMIC DNA]</scope>
    <source>
        <strain evidence="12 13">NBRC 110486</strain>
    </source>
</reference>
<dbReference type="CDD" id="cd00130">
    <property type="entry name" value="PAS"/>
    <property type="match status" value="2"/>
</dbReference>
<evidence type="ECO:0000256" key="9">
    <source>
        <dbReference type="SAM" id="Phobius"/>
    </source>
</evidence>
<dbReference type="InterPro" id="IPR035965">
    <property type="entry name" value="PAS-like_dom_sf"/>
</dbReference>
<dbReference type="PANTHER" id="PTHR24421:SF10">
    <property type="entry name" value="NITRATE_NITRITE SENSOR PROTEIN NARQ"/>
    <property type="match status" value="1"/>
</dbReference>
<evidence type="ECO:0000256" key="6">
    <source>
        <dbReference type="ARBA" id="ARBA00022777"/>
    </source>
</evidence>
<keyword evidence="13" id="KW-1185">Reference proteome</keyword>
<evidence type="ECO:0000259" key="10">
    <source>
        <dbReference type="PROSITE" id="PS50112"/>
    </source>
</evidence>